<keyword evidence="9" id="KW-1185">Reference proteome</keyword>
<dbReference type="Ensembl" id="ENSNBRT00000020412.1">
    <property type="protein sequence ID" value="ENSNBRP00000019883.1"/>
    <property type="gene ID" value="ENSNBRG00000015326.1"/>
</dbReference>
<dbReference type="GeneTree" id="ENSGT01030000234640"/>
<sequence>MERMHDEFNVTYITFGGHIELEKYKFLYFVIMFTAYILILCSNSTIVCLIWIKKSLHEPMYVFIAALLLNSVMFSTNIYPKLLMDFLSEKQITTHSLCRFQGIIYYSLTGSEFFLLASMAYDRYMSISKPLQYHTIMRKATVTVFFTLKGIFCNNSLYKLFCVTSNELSIYGVIVLLNLGLFPMLFILFTYTKIIIIAFQSCGDIRRKAVQTCLPHLLVLINYSVLITYDVVIVKLESDFPKTARFVMTLQIITYNPLCNPIIYGLKMKEISNHLKRLLRHMK</sequence>
<keyword evidence="5" id="KW-0297">G-protein coupled receptor</keyword>
<accession>A0A3Q4HHG5</accession>
<evidence type="ECO:0000256" key="2">
    <source>
        <dbReference type="ARBA" id="ARBA00022692"/>
    </source>
</evidence>
<evidence type="ECO:0000256" key="3">
    <source>
        <dbReference type="ARBA" id="ARBA00022989"/>
    </source>
</evidence>
<feature type="transmembrane region" description="Helical" evidence="6">
    <location>
        <begin position="26"/>
        <end position="52"/>
    </location>
</feature>
<feature type="transmembrane region" description="Helical" evidence="6">
    <location>
        <begin position="246"/>
        <end position="266"/>
    </location>
</feature>
<keyword evidence="2 5" id="KW-0812">Transmembrane</keyword>
<evidence type="ECO:0000313" key="8">
    <source>
        <dbReference type="Ensembl" id="ENSNBRP00000019883.1"/>
    </source>
</evidence>
<feature type="transmembrane region" description="Helical" evidence="6">
    <location>
        <begin position="103"/>
        <end position="121"/>
    </location>
</feature>
<dbReference type="GO" id="GO:0004984">
    <property type="term" value="F:olfactory receptor activity"/>
    <property type="evidence" value="ECO:0007669"/>
    <property type="project" value="TreeGrafter"/>
</dbReference>
<dbReference type="Proteomes" id="UP000261580">
    <property type="component" value="Unassembled WGS sequence"/>
</dbReference>
<evidence type="ECO:0000259" key="7">
    <source>
        <dbReference type="PROSITE" id="PS50262"/>
    </source>
</evidence>
<keyword evidence="5" id="KW-0675">Receptor</keyword>
<organism evidence="8 9">
    <name type="scientific">Neolamprologus brichardi</name>
    <name type="common">Fairy cichlid</name>
    <name type="synonym">Lamprologus brichardi</name>
    <dbReference type="NCBI Taxonomy" id="32507"/>
    <lineage>
        <taxon>Eukaryota</taxon>
        <taxon>Metazoa</taxon>
        <taxon>Chordata</taxon>
        <taxon>Craniata</taxon>
        <taxon>Vertebrata</taxon>
        <taxon>Euteleostomi</taxon>
        <taxon>Actinopterygii</taxon>
        <taxon>Neopterygii</taxon>
        <taxon>Teleostei</taxon>
        <taxon>Neoteleostei</taxon>
        <taxon>Acanthomorphata</taxon>
        <taxon>Ovalentaria</taxon>
        <taxon>Cichlomorphae</taxon>
        <taxon>Cichliformes</taxon>
        <taxon>Cichlidae</taxon>
        <taxon>African cichlids</taxon>
        <taxon>Pseudocrenilabrinae</taxon>
        <taxon>Lamprologini</taxon>
        <taxon>Neolamprologus</taxon>
    </lineage>
</organism>
<protein>
    <recommendedName>
        <fullName evidence="7">G-protein coupled receptors family 1 profile domain-containing protein</fullName>
    </recommendedName>
</protein>
<dbReference type="STRING" id="32507.ENSNBRP00000019883"/>
<dbReference type="GO" id="GO:0005549">
    <property type="term" value="F:odorant binding"/>
    <property type="evidence" value="ECO:0007669"/>
    <property type="project" value="TreeGrafter"/>
</dbReference>
<comment type="similarity">
    <text evidence="5">Belongs to the G-protein coupled receptor 1 family.</text>
</comment>
<feature type="domain" description="G-protein coupled receptors family 1 profile" evidence="7">
    <location>
        <begin position="42"/>
        <end position="264"/>
    </location>
</feature>
<evidence type="ECO:0000256" key="6">
    <source>
        <dbReference type="SAM" id="Phobius"/>
    </source>
</evidence>
<comment type="subcellular location">
    <subcellularLocation>
        <location evidence="1">Membrane</location>
    </subcellularLocation>
</comment>
<dbReference type="PRINTS" id="PR00237">
    <property type="entry name" value="GPCRRHODOPSN"/>
</dbReference>
<evidence type="ECO:0000256" key="5">
    <source>
        <dbReference type="RuleBase" id="RU000688"/>
    </source>
</evidence>
<proteinExistence type="inferred from homology"/>
<keyword evidence="4 6" id="KW-0472">Membrane</keyword>
<dbReference type="Gene3D" id="1.20.1070.10">
    <property type="entry name" value="Rhodopsin 7-helix transmembrane proteins"/>
    <property type="match status" value="1"/>
</dbReference>
<name>A0A3Q4HHG5_NEOBR</name>
<dbReference type="Pfam" id="PF00001">
    <property type="entry name" value="7tm_1"/>
    <property type="match status" value="1"/>
</dbReference>
<dbReference type="InterPro" id="IPR017452">
    <property type="entry name" value="GPCR_Rhodpsn_7TM"/>
</dbReference>
<dbReference type="PROSITE" id="PS00237">
    <property type="entry name" value="G_PROTEIN_RECEP_F1_1"/>
    <property type="match status" value="1"/>
</dbReference>
<feature type="transmembrane region" description="Helical" evidence="6">
    <location>
        <begin position="170"/>
        <end position="192"/>
    </location>
</feature>
<dbReference type="AlphaFoldDB" id="A0A3Q4HHG5"/>
<keyword evidence="5" id="KW-0807">Transducer</keyword>
<dbReference type="GO" id="GO:0004930">
    <property type="term" value="F:G protein-coupled receptor activity"/>
    <property type="evidence" value="ECO:0007669"/>
    <property type="project" value="UniProtKB-KW"/>
</dbReference>
<keyword evidence="3 6" id="KW-1133">Transmembrane helix</keyword>
<dbReference type="SUPFAM" id="SSF81321">
    <property type="entry name" value="Family A G protein-coupled receptor-like"/>
    <property type="match status" value="1"/>
</dbReference>
<dbReference type="InterPro" id="IPR000276">
    <property type="entry name" value="GPCR_Rhodpsn"/>
</dbReference>
<evidence type="ECO:0000256" key="4">
    <source>
        <dbReference type="ARBA" id="ARBA00023136"/>
    </source>
</evidence>
<dbReference type="PANTHER" id="PTHR26451">
    <property type="entry name" value="G_PROTEIN_RECEP_F1_2 DOMAIN-CONTAINING PROTEIN"/>
    <property type="match status" value="1"/>
</dbReference>
<dbReference type="PANTHER" id="PTHR26451:SF847">
    <property type="entry name" value="ODORANT RECEPTOR-RELATED"/>
    <property type="match status" value="1"/>
</dbReference>
<feature type="transmembrane region" description="Helical" evidence="6">
    <location>
        <begin position="59"/>
        <end position="79"/>
    </location>
</feature>
<dbReference type="PROSITE" id="PS50262">
    <property type="entry name" value="G_PROTEIN_RECEP_F1_2"/>
    <property type="match status" value="1"/>
</dbReference>
<feature type="transmembrane region" description="Helical" evidence="6">
    <location>
        <begin position="142"/>
        <end position="158"/>
    </location>
</feature>
<evidence type="ECO:0000313" key="9">
    <source>
        <dbReference type="Proteomes" id="UP000261580"/>
    </source>
</evidence>
<evidence type="ECO:0000256" key="1">
    <source>
        <dbReference type="ARBA" id="ARBA00004370"/>
    </source>
</evidence>
<dbReference type="OMA" id="YIRIVRV"/>
<dbReference type="GO" id="GO:0016020">
    <property type="term" value="C:membrane"/>
    <property type="evidence" value="ECO:0007669"/>
    <property type="project" value="UniProtKB-SubCell"/>
</dbReference>
<reference evidence="8" key="2">
    <citation type="submission" date="2025-09" db="UniProtKB">
        <authorList>
            <consortium name="Ensembl"/>
        </authorList>
    </citation>
    <scope>IDENTIFICATION</scope>
</reference>
<reference evidence="8" key="1">
    <citation type="submission" date="2025-08" db="UniProtKB">
        <authorList>
            <consortium name="Ensembl"/>
        </authorList>
    </citation>
    <scope>IDENTIFICATION</scope>
</reference>
<dbReference type="InterPro" id="IPR052921">
    <property type="entry name" value="GPCR1_Superfamily_Member"/>
</dbReference>
<feature type="transmembrane region" description="Helical" evidence="6">
    <location>
        <begin position="213"/>
        <end position="234"/>
    </location>
</feature>